<evidence type="ECO:0000313" key="23">
    <source>
        <dbReference type="EMBL" id="KAK7598359.1"/>
    </source>
</evidence>
<dbReference type="SUPFAM" id="SSF53098">
    <property type="entry name" value="Ribonuclease H-like"/>
    <property type="match status" value="1"/>
</dbReference>
<dbReference type="InterPro" id="IPR057670">
    <property type="entry name" value="SH3_retrovirus"/>
</dbReference>
<feature type="region of interest" description="Disordered" evidence="20">
    <location>
        <begin position="929"/>
        <end position="968"/>
    </location>
</feature>
<keyword evidence="24" id="KW-1185">Reference proteome</keyword>
<keyword evidence="18" id="KW-0862">Zinc</keyword>
<dbReference type="InterPro" id="IPR039537">
    <property type="entry name" value="Retrotran_Ty1/copia-like"/>
</dbReference>
<keyword evidence="11" id="KW-0460">Magnesium</keyword>
<feature type="compositionally biased region" description="Polar residues" evidence="20">
    <location>
        <begin position="740"/>
        <end position="757"/>
    </location>
</feature>
<dbReference type="Gene3D" id="3.30.420.10">
    <property type="entry name" value="Ribonuclease H-like superfamily/Ribonuclease H"/>
    <property type="match status" value="1"/>
</dbReference>
<dbReference type="Pfam" id="PF22936">
    <property type="entry name" value="Pol_BBD"/>
    <property type="match status" value="1"/>
</dbReference>
<evidence type="ECO:0000256" key="6">
    <source>
        <dbReference type="ARBA" id="ARBA00022741"/>
    </source>
</evidence>
<keyword evidence="18" id="KW-0863">Zinc-finger</keyword>
<dbReference type="GO" id="GO:0006508">
    <property type="term" value="P:proteolysis"/>
    <property type="evidence" value="ECO:0007669"/>
    <property type="project" value="UniProtKB-KW"/>
</dbReference>
<evidence type="ECO:0000256" key="7">
    <source>
        <dbReference type="ARBA" id="ARBA00022750"/>
    </source>
</evidence>
<feature type="coiled-coil region" evidence="19">
    <location>
        <begin position="348"/>
        <end position="412"/>
    </location>
</feature>
<evidence type="ECO:0000256" key="16">
    <source>
        <dbReference type="ARBA" id="ARBA00023172"/>
    </source>
</evidence>
<keyword evidence="12" id="KW-0229">DNA integration</keyword>
<feature type="region of interest" description="Disordered" evidence="20">
    <location>
        <begin position="1138"/>
        <end position="1199"/>
    </location>
</feature>
<evidence type="ECO:0000256" key="1">
    <source>
        <dbReference type="ARBA" id="ARBA00002180"/>
    </source>
</evidence>
<evidence type="ECO:0000256" key="4">
    <source>
        <dbReference type="ARBA" id="ARBA00022722"/>
    </source>
</evidence>
<feature type="compositionally biased region" description="Basic and acidic residues" evidence="20">
    <location>
        <begin position="1144"/>
        <end position="1155"/>
    </location>
</feature>
<feature type="compositionally biased region" description="Polar residues" evidence="20">
    <location>
        <begin position="1168"/>
        <end position="1199"/>
    </location>
</feature>
<dbReference type="InterPro" id="IPR036875">
    <property type="entry name" value="Znf_CCHC_sf"/>
</dbReference>
<keyword evidence="4" id="KW-0540">Nuclease</keyword>
<comment type="function">
    <text evidence="1">The aspartyl protease (PR) mediates the proteolytic cleavages of the Gag and Gag-Pol polyproteins after assembly of the VLP.</text>
</comment>
<dbReference type="GO" id="GO:0015074">
    <property type="term" value="P:DNA integration"/>
    <property type="evidence" value="ECO:0007669"/>
    <property type="project" value="UniProtKB-KW"/>
</dbReference>
<feature type="domain" description="CCHC-type" evidence="21">
    <location>
        <begin position="703"/>
        <end position="719"/>
    </location>
</feature>
<evidence type="ECO:0000256" key="2">
    <source>
        <dbReference type="ARBA" id="ARBA00022612"/>
    </source>
</evidence>
<dbReference type="InterPro" id="IPR012337">
    <property type="entry name" value="RNaseH-like_sf"/>
</dbReference>
<organism evidence="23 24">
    <name type="scientific">Parthenolecanium corni</name>
    <dbReference type="NCBI Taxonomy" id="536013"/>
    <lineage>
        <taxon>Eukaryota</taxon>
        <taxon>Metazoa</taxon>
        <taxon>Ecdysozoa</taxon>
        <taxon>Arthropoda</taxon>
        <taxon>Hexapoda</taxon>
        <taxon>Insecta</taxon>
        <taxon>Pterygota</taxon>
        <taxon>Neoptera</taxon>
        <taxon>Paraneoptera</taxon>
        <taxon>Hemiptera</taxon>
        <taxon>Sternorrhyncha</taxon>
        <taxon>Coccoidea</taxon>
        <taxon>Coccidae</taxon>
        <taxon>Parthenolecanium</taxon>
    </lineage>
</organism>
<dbReference type="InterPro" id="IPR043502">
    <property type="entry name" value="DNA/RNA_pol_sf"/>
</dbReference>
<evidence type="ECO:0000256" key="10">
    <source>
        <dbReference type="ARBA" id="ARBA00022840"/>
    </source>
</evidence>
<evidence type="ECO:0000256" key="11">
    <source>
        <dbReference type="ARBA" id="ARBA00022842"/>
    </source>
</evidence>
<dbReference type="InterPro" id="IPR013103">
    <property type="entry name" value="RVT_2"/>
</dbReference>
<evidence type="ECO:0000256" key="20">
    <source>
        <dbReference type="SAM" id="MobiDB-lite"/>
    </source>
</evidence>
<feature type="compositionally biased region" description="Polar residues" evidence="20">
    <location>
        <begin position="109"/>
        <end position="121"/>
    </location>
</feature>
<dbReference type="GO" id="GO:0003887">
    <property type="term" value="F:DNA-directed DNA polymerase activity"/>
    <property type="evidence" value="ECO:0007669"/>
    <property type="project" value="UniProtKB-KW"/>
</dbReference>
<dbReference type="GO" id="GO:0003676">
    <property type="term" value="F:nucleic acid binding"/>
    <property type="evidence" value="ECO:0007669"/>
    <property type="project" value="InterPro"/>
</dbReference>
<dbReference type="CDD" id="cd09272">
    <property type="entry name" value="RNase_HI_RT_Ty1"/>
    <property type="match status" value="1"/>
</dbReference>
<feature type="domain" description="CCHC-type" evidence="21">
    <location>
        <begin position="725"/>
        <end position="741"/>
    </location>
</feature>
<feature type="domain" description="Integrase catalytic" evidence="22">
    <location>
        <begin position="1299"/>
        <end position="1468"/>
    </location>
</feature>
<keyword evidence="13" id="KW-0695">RNA-directed DNA polymerase</keyword>
<evidence type="ECO:0000256" key="12">
    <source>
        <dbReference type="ARBA" id="ARBA00022908"/>
    </source>
</evidence>
<keyword evidence="6" id="KW-0547">Nucleotide-binding</keyword>
<dbReference type="EMBL" id="JBBCAQ010000014">
    <property type="protein sequence ID" value="KAK7598359.1"/>
    <property type="molecule type" value="Genomic_DNA"/>
</dbReference>
<dbReference type="SUPFAM" id="SSF57756">
    <property type="entry name" value="Retrovirus zinc finger-like domains"/>
    <property type="match status" value="1"/>
</dbReference>
<evidence type="ECO:0000313" key="24">
    <source>
        <dbReference type="Proteomes" id="UP001367676"/>
    </source>
</evidence>
<dbReference type="PANTHER" id="PTHR42648">
    <property type="entry name" value="TRANSPOSASE, PUTATIVE-RELATED"/>
    <property type="match status" value="1"/>
</dbReference>
<dbReference type="InterPro" id="IPR036397">
    <property type="entry name" value="RNaseH_sf"/>
</dbReference>
<dbReference type="InterPro" id="IPR001878">
    <property type="entry name" value="Znf_CCHC"/>
</dbReference>
<keyword evidence="15" id="KW-0917">Virion maturation</keyword>
<name>A0AAN9TZK8_9HEMI</name>
<accession>A0AAN9TZK8</accession>
<feature type="compositionally biased region" description="Low complexity" evidence="20">
    <location>
        <begin position="843"/>
        <end position="854"/>
    </location>
</feature>
<dbReference type="GO" id="GO:0042575">
    <property type="term" value="C:DNA polymerase complex"/>
    <property type="evidence" value="ECO:0007669"/>
    <property type="project" value="UniProtKB-ARBA"/>
</dbReference>
<feature type="region of interest" description="Disordered" evidence="20">
    <location>
        <begin position="256"/>
        <end position="330"/>
    </location>
</feature>
<evidence type="ECO:0000256" key="3">
    <source>
        <dbReference type="ARBA" id="ARBA00022670"/>
    </source>
</evidence>
<keyword evidence="8" id="KW-0255">Endonuclease</keyword>
<dbReference type="GO" id="GO:0006310">
    <property type="term" value="P:DNA recombination"/>
    <property type="evidence" value="ECO:0007669"/>
    <property type="project" value="UniProtKB-KW"/>
</dbReference>
<dbReference type="Pfam" id="PF25597">
    <property type="entry name" value="SH3_retrovirus"/>
    <property type="match status" value="1"/>
</dbReference>
<dbReference type="GO" id="GO:0004519">
    <property type="term" value="F:endonuclease activity"/>
    <property type="evidence" value="ECO:0007669"/>
    <property type="project" value="UniProtKB-KW"/>
</dbReference>
<feature type="region of interest" description="Disordered" evidence="20">
    <location>
        <begin position="740"/>
        <end position="868"/>
    </location>
</feature>
<feature type="compositionally biased region" description="Basic and acidic residues" evidence="20">
    <location>
        <begin position="945"/>
        <end position="958"/>
    </location>
</feature>
<dbReference type="InterPro" id="IPR054722">
    <property type="entry name" value="PolX-like_BBD"/>
</dbReference>
<keyword evidence="7" id="KW-0064">Aspartyl protease</keyword>
<evidence type="ECO:0000256" key="5">
    <source>
        <dbReference type="ARBA" id="ARBA00022723"/>
    </source>
</evidence>
<dbReference type="Gene3D" id="4.10.60.10">
    <property type="entry name" value="Zinc finger, CCHC-type"/>
    <property type="match status" value="1"/>
</dbReference>
<dbReference type="GO" id="GO:0008270">
    <property type="term" value="F:zinc ion binding"/>
    <property type="evidence" value="ECO:0007669"/>
    <property type="project" value="UniProtKB-KW"/>
</dbReference>
<evidence type="ECO:0000256" key="13">
    <source>
        <dbReference type="ARBA" id="ARBA00022918"/>
    </source>
</evidence>
<sequence length="2174" mass="250468">MTKIRDKKLVYRYVAYNADTLRYIGTGTKLKPDDACPPDFHPLRRLSSPTDAADSLCTNVGCILQKVARLAPEPNRIEGIVEIQEGRRIIQRPAVLVELESGEPLPNLSVKTSGNKTSTGGANKMVSDPRKRETPKDVTEDRVEDYVAPIVGENAAQQPSTSSGIKNKPGMMNYPMFCEQESKKPRLYYNVICKCPKADKPDTASARDTLRRKAMLGALVRGSPRKLRPIPIRTKSYAKNLKPYKVTKLPVQIKSKATGEGKAISKEPETSTAPTQPVESVPPTTQETIPPEPVEPAQQPEVDSANADRPAEGVAPPSSPVQPPTNTESEVEFRQFMRERIWSMKEAMQKMSELQEATQAELQSIKQRNEQLEKELRETREREIEREDEIRREEEEYELEQEEERRHREEYRECYGHDDQEEETHYEPRRVVSNNFENINERATLIDGNTNESNSNERTIHIRPTQNSTTIEQIRENLNQPRVENIGLLERDSTKLEYHLTQSKNYKMWRSIFDMELGLKRLSDVVDENAPPPRAYTQIEMNERRKIVRGIIISHVDESYQEQIIELENPKDMLDKIYKMKREEINDTTVSVKDQLRNLKFQMGVDTVFNFNSKFDDLVRRYELVSGTSMSEIDKRDAYYHSVSKSVPSIKEATYRDRAKGEGDGFSFEEMRIYIQQVEAENRNTLQVNRGRGSLMVATEAQRCFKCGDRGHHSSNCTRRQGEYKCYRCEGFGHKSFQCPNNRQARYGKRSNSNPQNDGGGNKKFKQTRYDNSRRGGYARRGRGSYFGNRRNQSRIKSNSDNFNRESNHFENQNQNYKRGNFRRGRGRRRGNYQNNTERENKPYPNQNSNYSNSRTGVSDRSEQQDKKVMPVQNQANLVVPPQTASNPLPPPPIPMPFWFMPPQPPIFNIDPNVNYSTIEDRLNQIRKEEERQRASQDVTATKKKFQERQDRRDRDDGDNGAAYMAGGSRGRGKKNSLYISFIADSGACDHIIKETNILQNYISLQDTLRSANVMSSADLQIRGEGDLYVHTNTKERMPFRLLNVKYSPNISENLLSLRKFTDLGFTVKLTKESLYIYHPTTRETLLTGYYSKPSWIVELDLIDKNHIDQEMQKFEECNESYLQNAILEIGSSEQILDSGGAEQKFEENSEENAKSQDITDEQKHNSESSNSEKVTTENSLNINNDASRRVNPNITRETTGLDQPTLISYNETETSSVLDTEKFIDTIDESMLQKEKLKQTPGFLLHVKLGHASMQYLKELKKRDEKLKNIVLDESINECETCALTKAIKLPFNETRTRAIRPLQVIHADLMGPIKPQTFPGKYRYICVFVDDFSRLAMAYAMESKDKTGFYFEKFVTSARNMLGEKAKICYLQSDQGTEFTGGYIQEFLEREGIEQTLAPPYTPQHNGVAERFNRTLITKIRAMILDSGFPSNKWDLVLRAAVFLYNRTPHRSNDFNIPLEKFNPNTPCHTEQIKRFGCIAYMLLPKSANTPKFSQRAVRVIFVGYLASGYLLYHPQSNTYFESKHVRFRETMLYKHAFPSSQNSENVQLEIEEGDIETKTSDKREEIGKIVESENVERETQKRKANTDDTTKRKKKKEENLSNIQTRAMTKLKDTSFTSFSKNPEETKDILFVPQFEESKILHTDKRDEISHLTLATTLQDPTTFTEAINSPEKSLWLEAIKDELTSLSQNKVWFYTDRPQHKKIIDSRWLFKMKESQGEKKCKARLVIRGFKDTNDYELRETYAPVARRPTVFLTLAIINKLNLEVSQMDVKTAFLNGRLTTEEIYMEIPEGIECSEKFKREKVCKLQRALYGLRISPQKWNQLFTEFMATQNFIACPSDPCLFKWKEGNNFTILLLYVDDMIIASNSKNKLNEIKEGLNKKFEMVDLGEPSKYLGLEIKRERNTKIMNITQTKFIDKILQRFNMSDCKMHDTPMVTRGNEIKFKSDENKIVEAPYREAIGSMLYLCGGTRPDMSYAINVLSRKQLEPTEADWIAVKRTFRYSKATREIGLVYRGEKSDLELFTDSSFADCEGSLSTSGYIIRLFGDTIAWRSHKQNFVAMSTCEAEFVSMSEGVMELMAVHKVIEFILDESFYPIRVWCDNKAAVDCVSLAQPLKIRHCLAKNADYVKHAENEGNIKVHWLPSASQLADIMTKALPNKTHALLRDQILNT</sequence>
<dbReference type="GO" id="GO:0004190">
    <property type="term" value="F:aspartic-type endopeptidase activity"/>
    <property type="evidence" value="ECO:0007669"/>
    <property type="project" value="UniProtKB-KW"/>
</dbReference>
<dbReference type="SUPFAM" id="SSF56672">
    <property type="entry name" value="DNA/RNA polymerases"/>
    <property type="match status" value="1"/>
</dbReference>
<keyword evidence="2" id="KW-1188">Viral release from host cell</keyword>
<keyword evidence="9" id="KW-0378">Hydrolase</keyword>
<dbReference type="Pfam" id="PF00665">
    <property type="entry name" value="rve"/>
    <property type="match status" value="1"/>
</dbReference>
<keyword evidence="3" id="KW-0645">Protease</keyword>
<feature type="region of interest" description="Disordered" evidence="20">
    <location>
        <begin position="106"/>
        <end position="139"/>
    </location>
</feature>
<dbReference type="GO" id="GO:0003964">
    <property type="term" value="F:RNA-directed DNA polymerase activity"/>
    <property type="evidence" value="ECO:0007669"/>
    <property type="project" value="UniProtKB-KW"/>
</dbReference>
<comment type="caution">
    <text evidence="23">The sequence shown here is derived from an EMBL/GenBank/DDBJ whole genome shotgun (WGS) entry which is preliminary data.</text>
</comment>
<feature type="compositionally biased region" description="Basic and acidic residues" evidence="20">
    <location>
        <begin position="858"/>
        <end position="868"/>
    </location>
</feature>
<protein>
    <submittedName>
        <fullName evidence="23">Uncharacterized protein</fullName>
    </submittedName>
</protein>
<keyword evidence="19" id="KW-0175">Coiled coil</keyword>
<feature type="region of interest" description="Disordered" evidence="20">
    <location>
        <begin position="1577"/>
        <end position="1603"/>
    </location>
</feature>
<dbReference type="PANTHER" id="PTHR42648:SF11">
    <property type="entry name" value="TRANSPOSON TY4-P GAG-POL POLYPROTEIN"/>
    <property type="match status" value="1"/>
</dbReference>
<keyword evidence="5" id="KW-0479">Metal-binding</keyword>
<reference evidence="23 24" key="1">
    <citation type="submission" date="2024-03" db="EMBL/GenBank/DDBJ databases">
        <title>Adaptation during the transition from Ophiocordyceps entomopathogen to insect associate is accompanied by gene loss and intensified selection.</title>
        <authorList>
            <person name="Ward C.M."/>
            <person name="Onetto C.A."/>
            <person name="Borneman A.R."/>
        </authorList>
    </citation>
    <scope>NUCLEOTIDE SEQUENCE [LARGE SCALE GENOMIC DNA]</scope>
    <source>
        <strain evidence="23">AWRI1</strain>
        <tissue evidence="23">Single Adult Female</tissue>
    </source>
</reference>
<gene>
    <name evidence="23" type="ORF">V9T40_006594</name>
</gene>
<keyword evidence="14" id="KW-0808">Transferase</keyword>
<feature type="compositionally biased region" description="Basic and acidic residues" evidence="20">
    <location>
        <begin position="1577"/>
        <end position="1593"/>
    </location>
</feature>
<evidence type="ECO:0000256" key="15">
    <source>
        <dbReference type="ARBA" id="ARBA00023113"/>
    </source>
</evidence>
<dbReference type="SMART" id="SM00343">
    <property type="entry name" value="ZnF_C2HC"/>
    <property type="match status" value="2"/>
</dbReference>
<dbReference type="PROSITE" id="PS50994">
    <property type="entry name" value="INTEGRASE"/>
    <property type="match status" value="1"/>
</dbReference>
<keyword evidence="10" id="KW-0067">ATP-binding</keyword>
<evidence type="ECO:0000256" key="18">
    <source>
        <dbReference type="PROSITE-ProRule" id="PRU00047"/>
    </source>
</evidence>
<dbReference type="PROSITE" id="PS50158">
    <property type="entry name" value="ZF_CCHC"/>
    <property type="match status" value="2"/>
</dbReference>
<evidence type="ECO:0000256" key="8">
    <source>
        <dbReference type="ARBA" id="ARBA00022759"/>
    </source>
</evidence>
<feature type="compositionally biased region" description="Low complexity" evidence="20">
    <location>
        <begin position="282"/>
        <end position="302"/>
    </location>
</feature>
<feature type="compositionally biased region" description="Basic and acidic residues" evidence="20">
    <location>
        <begin position="257"/>
        <end position="269"/>
    </location>
</feature>
<feature type="compositionally biased region" description="Basic residues" evidence="20">
    <location>
        <begin position="820"/>
        <end position="831"/>
    </location>
</feature>
<keyword evidence="17" id="KW-0511">Multifunctional enzyme</keyword>
<proteinExistence type="predicted"/>
<dbReference type="Pfam" id="PF07727">
    <property type="entry name" value="RVT_2"/>
    <property type="match status" value="1"/>
</dbReference>
<dbReference type="InterPro" id="IPR001584">
    <property type="entry name" value="Integrase_cat-core"/>
</dbReference>
<dbReference type="GO" id="GO:0005524">
    <property type="term" value="F:ATP binding"/>
    <property type="evidence" value="ECO:0007669"/>
    <property type="project" value="UniProtKB-KW"/>
</dbReference>
<keyword evidence="14" id="KW-0548">Nucleotidyltransferase</keyword>
<evidence type="ECO:0000259" key="21">
    <source>
        <dbReference type="PROSITE" id="PS50158"/>
    </source>
</evidence>
<feature type="compositionally biased region" description="Basic and acidic residues" evidence="20">
    <location>
        <begin position="127"/>
        <end position="139"/>
    </location>
</feature>
<keyword evidence="16" id="KW-0233">DNA recombination</keyword>
<dbReference type="Proteomes" id="UP001367676">
    <property type="component" value="Unassembled WGS sequence"/>
</dbReference>
<keyword evidence="14" id="KW-0239">DNA-directed DNA polymerase</keyword>
<evidence type="ECO:0000256" key="9">
    <source>
        <dbReference type="ARBA" id="ARBA00022801"/>
    </source>
</evidence>
<evidence type="ECO:0000256" key="17">
    <source>
        <dbReference type="ARBA" id="ARBA00023268"/>
    </source>
</evidence>
<evidence type="ECO:0000256" key="19">
    <source>
        <dbReference type="SAM" id="Coils"/>
    </source>
</evidence>
<evidence type="ECO:0000256" key="14">
    <source>
        <dbReference type="ARBA" id="ARBA00022932"/>
    </source>
</evidence>
<evidence type="ECO:0000259" key="22">
    <source>
        <dbReference type="PROSITE" id="PS50994"/>
    </source>
</evidence>